<dbReference type="PROSITE" id="PS51186">
    <property type="entry name" value="GNAT"/>
    <property type="match status" value="1"/>
</dbReference>
<evidence type="ECO:0000259" key="3">
    <source>
        <dbReference type="PROSITE" id="PS51186"/>
    </source>
</evidence>
<dbReference type="AlphaFoldDB" id="A0A9X3BLT4"/>
<keyword evidence="5" id="KW-1185">Reference proteome</keyword>
<evidence type="ECO:0000313" key="4">
    <source>
        <dbReference type="EMBL" id="MCV7169245.1"/>
    </source>
</evidence>
<dbReference type="Proteomes" id="UP001140293">
    <property type="component" value="Unassembled WGS sequence"/>
</dbReference>
<comment type="caution">
    <text evidence="4">The sequence shown here is derived from an EMBL/GenBank/DDBJ whole genome shotgun (WGS) entry which is preliminary data.</text>
</comment>
<gene>
    <name evidence="4" type="ORF">H7I41_04810</name>
</gene>
<dbReference type="InterPro" id="IPR000182">
    <property type="entry name" value="GNAT_dom"/>
</dbReference>
<dbReference type="EMBL" id="JACKSJ010000037">
    <property type="protein sequence ID" value="MCV7169245.1"/>
    <property type="molecule type" value="Genomic_DNA"/>
</dbReference>
<dbReference type="InterPro" id="IPR050832">
    <property type="entry name" value="Bact_Acetyltransf"/>
</dbReference>
<keyword evidence="1" id="KW-0808">Transferase</keyword>
<dbReference type="CDD" id="cd04301">
    <property type="entry name" value="NAT_SF"/>
    <property type="match status" value="1"/>
</dbReference>
<sequence>MRLATSDDVTKITQIVGDAYSPFVERIGRAPAPMSVDYSDVVARGSARVLVDDGEVVGVLVIRTDLDHLSIENVAVAPRAQGQGHGRALLSDAEGLARECGLSELRLYTNEAMTENLRLYARLGYVEVDRRRVDGFSRVFFVRAVEPRG</sequence>
<dbReference type="PANTHER" id="PTHR43877:SF2">
    <property type="entry name" value="AMINOALKYLPHOSPHONATE N-ACETYLTRANSFERASE-RELATED"/>
    <property type="match status" value="1"/>
</dbReference>
<dbReference type="PANTHER" id="PTHR43877">
    <property type="entry name" value="AMINOALKYLPHOSPHONATE N-ACETYLTRANSFERASE-RELATED-RELATED"/>
    <property type="match status" value="1"/>
</dbReference>
<reference evidence="4" key="2">
    <citation type="journal article" date="2022" name="BMC Genomics">
        <title>Comparative genome analysis of mycobacteria focusing on tRNA and non-coding RNA.</title>
        <authorList>
            <person name="Behra P.R.K."/>
            <person name="Pettersson B.M.F."/>
            <person name="Ramesh M."/>
            <person name="Das S."/>
            <person name="Dasgupta S."/>
            <person name="Kirsebom L.A."/>
        </authorList>
    </citation>
    <scope>NUCLEOTIDE SEQUENCE</scope>
    <source>
        <strain evidence="4">DSM 44615</strain>
    </source>
</reference>
<reference evidence="4" key="1">
    <citation type="submission" date="2020-07" db="EMBL/GenBank/DDBJ databases">
        <authorList>
            <person name="Pettersson B.M.F."/>
            <person name="Behra P.R.K."/>
            <person name="Ramesh M."/>
            <person name="Das S."/>
            <person name="Dasgupta S."/>
            <person name="Kirsebom L.A."/>
        </authorList>
    </citation>
    <scope>NUCLEOTIDE SEQUENCE</scope>
    <source>
        <strain evidence="4">DSM 44615</strain>
    </source>
</reference>
<proteinExistence type="predicted"/>
<dbReference type="Gene3D" id="3.40.630.30">
    <property type="match status" value="1"/>
</dbReference>
<evidence type="ECO:0000256" key="2">
    <source>
        <dbReference type="ARBA" id="ARBA00023315"/>
    </source>
</evidence>
<dbReference type="Pfam" id="PF00583">
    <property type="entry name" value="Acetyltransf_1"/>
    <property type="match status" value="1"/>
</dbReference>
<organism evidence="4 5">
    <name type="scientific">[Mycobacterium] manitobense</name>
    <dbReference type="NCBI Taxonomy" id="190147"/>
    <lineage>
        <taxon>Bacteria</taxon>
        <taxon>Bacillati</taxon>
        <taxon>Actinomycetota</taxon>
        <taxon>Actinomycetes</taxon>
        <taxon>Mycobacteriales</taxon>
        <taxon>Mycobacteriaceae</taxon>
        <taxon>Mycolicibacterium</taxon>
    </lineage>
</organism>
<name>A0A9X3BLT4_9MYCO</name>
<dbReference type="SUPFAM" id="SSF55729">
    <property type="entry name" value="Acyl-CoA N-acyltransferases (Nat)"/>
    <property type="match status" value="1"/>
</dbReference>
<keyword evidence="2" id="KW-0012">Acyltransferase</keyword>
<dbReference type="InterPro" id="IPR016181">
    <property type="entry name" value="Acyl_CoA_acyltransferase"/>
</dbReference>
<accession>A0A9X3BLT4</accession>
<feature type="domain" description="N-acetyltransferase" evidence="3">
    <location>
        <begin position="1"/>
        <end position="146"/>
    </location>
</feature>
<evidence type="ECO:0000256" key="1">
    <source>
        <dbReference type="ARBA" id="ARBA00022679"/>
    </source>
</evidence>
<dbReference type="GO" id="GO:0016747">
    <property type="term" value="F:acyltransferase activity, transferring groups other than amino-acyl groups"/>
    <property type="evidence" value="ECO:0007669"/>
    <property type="project" value="InterPro"/>
</dbReference>
<protein>
    <submittedName>
        <fullName evidence="4">GNAT family N-acetyltransferase</fullName>
    </submittedName>
</protein>
<evidence type="ECO:0000313" key="5">
    <source>
        <dbReference type="Proteomes" id="UP001140293"/>
    </source>
</evidence>